<dbReference type="SMART" id="SM00060">
    <property type="entry name" value="FN3"/>
    <property type="match status" value="1"/>
</dbReference>
<dbReference type="InterPro" id="IPR013783">
    <property type="entry name" value="Ig-like_fold"/>
</dbReference>
<reference evidence="5 6" key="1">
    <citation type="submission" date="2024-03" db="EMBL/GenBank/DDBJ databases">
        <title>Whole genomes of four grape xylem sap localized bacterial endophytes.</title>
        <authorList>
            <person name="Kumar G."/>
            <person name="Savka M.A."/>
        </authorList>
    </citation>
    <scope>NUCLEOTIDE SEQUENCE [LARGE SCALE GENOMIC DNA]</scope>
    <source>
        <strain evidence="5 6">RIT_GXS8</strain>
    </source>
</reference>
<sequence>MYRALITVAAAAALVIGGVAPATAAPSSSAPGAPTAVRVTGAGDSATVTWGPPKSGAKVTGWKVTISPAQHQPDQGVDRLPAKARSDRFGDLTPKTTYRFSVRAIGAKKTGRTILVRYTTPSVVDTTQSLFALDGSGNVVRFAEDGSGTGKVVAAKGTGFAADDVGDVFTPSADLTSILFHPADGSATRTLATGLHLTPDLRSDVAGNLYWIDSATGAVQKLPVGSSTATTVLDLTATGSGQRFWTVTPDGKVVVFGGTAGNSWVTGTGIAHRSLTSTSGLGIGYPAAVLADSHGNVYLDIRSPGAAGSWAWYLLKPGATAPSVIEPRLAFEYGAANADGFSLLQSAEWCSAPAEYPTSPTGCKVDRTIPDKLVVGAGGTSTVAVSGITAGSRGPNTGAASDDGDVFVNVDSGPSAGLWRVPASGGAAQQLSSAQYSRLLVI</sequence>
<evidence type="ECO:0000313" key="6">
    <source>
        <dbReference type="Proteomes" id="UP001370299"/>
    </source>
</evidence>
<evidence type="ECO:0000256" key="1">
    <source>
        <dbReference type="ARBA" id="ARBA00023295"/>
    </source>
</evidence>
<evidence type="ECO:0000313" key="5">
    <source>
        <dbReference type="EMBL" id="MEK0171252.1"/>
    </source>
</evidence>
<dbReference type="Gene3D" id="2.120.10.30">
    <property type="entry name" value="TolB, C-terminal domain"/>
    <property type="match status" value="1"/>
</dbReference>
<accession>A0ABU8Y934</accession>
<feature type="domain" description="Fibronectin type-III" evidence="4">
    <location>
        <begin position="30"/>
        <end position="129"/>
    </location>
</feature>
<dbReference type="SUPFAM" id="SSF49265">
    <property type="entry name" value="Fibronectin type III"/>
    <property type="match status" value="1"/>
</dbReference>
<dbReference type="InterPro" id="IPR011042">
    <property type="entry name" value="6-blade_b-propeller_TolB-like"/>
</dbReference>
<dbReference type="CDD" id="cd00063">
    <property type="entry name" value="FN3"/>
    <property type="match status" value="1"/>
</dbReference>
<dbReference type="RefSeq" id="WP_340197288.1">
    <property type="nucleotide sequence ID" value="NZ_JBBKAP010000062.1"/>
</dbReference>
<evidence type="ECO:0000256" key="3">
    <source>
        <dbReference type="SAM" id="SignalP"/>
    </source>
</evidence>
<evidence type="ECO:0000256" key="2">
    <source>
        <dbReference type="ARBA" id="ARBA00023326"/>
    </source>
</evidence>
<comment type="caution">
    <text evidence="5">The sequence shown here is derived from an EMBL/GenBank/DDBJ whole genome shotgun (WGS) entry which is preliminary data.</text>
</comment>
<feature type="chain" id="PRO_5045334049" evidence="3">
    <location>
        <begin position="25"/>
        <end position="442"/>
    </location>
</feature>
<dbReference type="Gene3D" id="2.60.40.10">
    <property type="entry name" value="Immunoglobulins"/>
    <property type="match status" value="1"/>
</dbReference>
<evidence type="ECO:0000259" key="4">
    <source>
        <dbReference type="PROSITE" id="PS50853"/>
    </source>
</evidence>
<dbReference type="PROSITE" id="PS50853">
    <property type="entry name" value="FN3"/>
    <property type="match status" value="1"/>
</dbReference>
<proteinExistence type="predicted"/>
<keyword evidence="6" id="KW-1185">Reference proteome</keyword>
<dbReference type="Proteomes" id="UP001370299">
    <property type="component" value="Unassembled WGS sequence"/>
</dbReference>
<dbReference type="InterPro" id="IPR003961">
    <property type="entry name" value="FN3_dom"/>
</dbReference>
<gene>
    <name evidence="5" type="ORF">WMN62_07210</name>
</gene>
<feature type="signal peptide" evidence="3">
    <location>
        <begin position="1"/>
        <end position="24"/>
    </location>
</feature>
<dbReference type="EMBL" id="JBBLYY010000037">
    <property type="protein sequence ID" value="MEK0171252.1"/>
    <property type="molecule type" value="Genomic_DNA"/>
</dbReference>
<keyword evidence="2" id="KW-0119">Carbohydrate metabolism</keyword>
<keyword evidence="1" id="KW-0326">Glycosidase</keyword>
<protein>
    <submittedName>
        <fullName evidence="5">Fibronectin type III domain-containing protein</fullName>
    </submittedName>
</protein>
<dbReference type="SUPFAM" id="SSF101898">
    <property type="entry name" value="NHL repeat"/>
    <property type="match status" value="1"/>
</dbReference>
<keyword evidence="3" id="KW-0732">Signal</keyword>
<keyword evidence="1" id="KW-0378">Hydrolase</keyword>
<dbReference type="Pfam" id="PF00041">
    <property type="entry name" value="fn3"/>
    <property type="match status" value="1"/>
</dbReference>
<dbReference type="InterPro" id="IPR036116">
    <property type="entry name" value="FN3_sf"/>
</dbReference>
<keyword evidence="2" id="KW-0624">Polysaccharide degradation</keyword>
<organism evidence="5 6">
    <name type="scientific">Curtobacterium citreum</name>
    <dbReference type="NCBI Taxonomy" id="2036"/>
    <lineage>
        <taxon>Bacteria</taxon>
        <taxon>Bacillati</taxon>
        <taxon>Actinomycetota</taxon>
        <taxon>Actinomycetes</taxon>
        <taxon>Micrococcales</taxon>
        <taxon>Microbacteriaceae</taxon>
        <taxon>Curtobacterium</taxon>
    </lineage>
</organism>
<name>A0ABU8Y934_9MICO</name>